<dbReference type="AlphaFoldDB" id="A0AAV6U2R6"/>
<evidence type="ECO:0000259" key="1">
    <source>
        <dbReference type="Pfam" id="PF14529"/>
    </source>
</evidence>
<dbReference type="InterPro" id="IPR052560">
    <property type="entry name" value="RdDP_mobile_element"/>
</dbReference>
<dbReference type="EMBL" id="JAFNEN010000700">
    <property type="protein sequence ID" value="KAG8178394.1"/>
    <property type="molecule type" value="Genomic_DNA"/>
</dbReference>
<dbReference type="Proteomes" id="UP000827092">
    <property type="component" value="Unassembled WGS sequence"/>
</dbReference>
<feature type="domain" description="Endonuclease/exonuclease/phosphatase" evidence="1">
    <location>
        <begin position="5"/>
        <end position="100"/>
    </location>
</feature>
<dbReference type="InterPro" id="IPR036691">
    <property type="entry name" value="Endo/exonu/phosph_ase_sf"/>
</dbReference>
<dbReference type="Gene3D" id="3.60.10.10">
    <property type="entry name" value="Endonuclease/exonuclease/phosphatase"/>
    <property type="match status" value="1"/>
</dbReference>
<name>A0AAV6U2R6_9ARAC</name>
<proteinExistence type="predicted"/>
<dbReference type="PANTHER" id="PTHR36688">
    <property type="entry name" value="ENDO/EXONUCLEASE/PHOSPHATASE DOMAIN-CONTAINING PROTEIN"/>
    <property type="match status" value="1"/>
</dbReference>
<organism evidence="2 3">
    <name type="scientific">Oedothorax gibbosus</name>
    <dbReference type="NCBI Taxonomy" id="931172"/>
    <lineage>
        <taxon>Eukaryota</taxon>
        <taxon>Metazoa</taxon>
        <taxon>Ecdysozoa</taxon>
        <taxon>Arthropoda</taxon>
        <taxon>Chelicerata</taxon>
        <taxon>Arachnida</taxon>
        <taxon>Araneae</taxon>
        <taxon>Araneomorphae</taxon>
        <taxon>Entelegynae</taxon>
        <taxon>Araneoidea</taxon>
        <taxon>Linyphiidae</taxon>
        <taxon>Erigoninae</taxon>
        <taxon>Oedothorax</taxon>
    </lineage>
</organism>
<evidence type="ECO:0000313" key="2">
    <source>
        <dbReference type="EMBL" id="KAG8178394.1"/>
    </source>
</evidence>
<sequence>MGHRITFLYNPPRNKPDLDCLTQDWNKRSIILGDFNAHSTRWGYRQSCAVGKLMEDFIDSSEIDFIENDGGQPTFLSFGGASSHPDLLLTHPNLSPHINHSLLAPPGRTGHKILMTIIKKQTFSNDHRITRRNFKKADWAKYTSLTENLIGDLTLDDNNDKALDQIVFGIKECALACIPRGHAKNAKPFWNDNLQSLKEDRDRARLSAEISGQLQDCVTLRQKNAALSKAILQAKRTSYQTFLEDLDYRKDGPNAFKFLSALNGKRIQASKQPIEISGKLLTSEKDIAKAFNNFYCGVDNLLMNGWRKQGC</sequence>
<dbReference type="PANTHER" id="PTHR36688:SF2">
    <property type="entry name" value="ENDONUCLEASE_EXONUCLEASE_PHOSPHATASE DOMAIN-CONTAINING PROTEIN"/>
    <property type="match status" value="1"/>
</dbReference>
<gene>
    <name evidence="2" type="ORF">JTE90_005286</name>
</gene>
<accession>A0AAV6U2R6</accession>
<comment type="caution">
    <text evidence="2">The sequence shown here is derived from an EMBL/GenBank/DDBJ whole genome shotgun (WGS) entry which is preliminary data.</text>
</comment>
<dbReference type="SUPFAM" id="SSF56219">
    <property type="entry name" value="DNase I-like"/>
    <property type="match status" value="1"/>
</dbReference>
<dbReference type="Pfam" id="PF14529">
    <property type="entry name" value="Exo_endo_phos_2"/>
    <property type="match status" value="1"/>
</dbReference>
<evidence type="ECO:0000313" key="3">
    <source>
        <dbReference type="Proteomes" id="UP000827092"/>
    </source>
</evidence>
<protein>
    <recommendedName>
        <fullName evidence="1">Endonuclease/exonuclease/phosphatase domain-containing protein</fullName>
    </recommendedName>
</protein>
<keyword evidence="3" id="KW-1185">Reference proteome</keyword>
<reference evidence="2 3" key="1">
    <citation type="journal article" date="2022" name="Nat. Ecol. Evol.">
        <title>A masculinizing supergene underlies an exaggerated male reproductive morph in a spider.</title>
        <authorList>
            <person name="Hendrickx F."/>
            <person name="De Corte Z."/>
            <person name="Sonet G."/>
            <person name="Van Belleghem S.M."/>
            <person name="Kostlbacher S."/>
            <person name="Vangestel C."/>
        </authorList>
    </citation>
    <scope>NUCLEOTIDE SEQUENCE [LARGE SCALE GENOMIC DNA]</scope>
    <source>
        <strain evidence="2">W744_W776</strain>
    </source>
</reference>
<dbReference type="InterPro" id="IPR005135">
    <property type="entry name" value="Endo/exonuclease/phosphatase"/>
</dbReference>
<dbReference type="GO" id="GO:0003824">
    <property type="term" value="F:catalytic activity"/>
    <property type="evidence" value="ECO:0007669"/>
    <property type="project" value="InterPro"/>
</dbReference>